<name>A0A0C2S8T7_AMAMK</name>
<dbReference type="AlphaFoldDB" id="A0A0C2S8T7"/>
<protein>
    <submittedName>
        <fullName evidence="2">Uncharacterized protein</fullName>
    </submittedName>
</protein>
<keyword evidence="3" id="KW-1185">Reference proteome</keyword>
<keyword evidence="1" id="KW-1133">Transmembrane helix</keyword>
<organism evidence="2 3">
    <name type="scientific">Amanita muscaria (strain Koide BX008)</name>
    <dbReference type="NCBI Taxonomy" id="946122"/>
    <lineage>
        <taxon>Eukaryota</taxon>
        <taxon>Fungi</taxon>
        <taxon>Dikarya</taxon>
        <taxon>Basidiomycota</taxon>
        <taxon>Agaricomycotina</taxon>
        <taxon>Agaricomycetes</taxon>
        <taxon>Agaricomycetidae</taxon>
        <taxon>Agaricales</taxon>
        <taxon>Pluteineae</taxon>
        <taxon>Amanitaceae</taxon>
        <taxon>Amanita</taxon>
    </lineage>
</organism>
<dbReference type="EMBL" id="KN818320">
    <property type="protein sequence ID" value="KIL59215.1"/>
    <property type="molecule type" value="Genomic_DNA"/>
</dbReference>
<accession>A0A0C2S8T7</accession>
<proteinExistence type="predicted"/>
<dbReference type="HOGENOM" id="CLU_2497434_0_0_1"/>
<evidence type="ECO:0000313" key="2">
    <source>
        <dbReference type="EMBL" id="KIL59215.1"/>
    </source>
</evidence>
<keyword evidence="1" id="KW-0812">Transmembrane</keyword>
<evidence type="ECO:0000313" key="3">
    <source>
        <dbReference type="Proteomes" id="UP000054549"/>
    </source>
</evidence>
<feature type="transmembrane region" description="Helical" evidence="1">
    <location>
        <begin position="27"/>
        <end position="47"/>
    </location>
</feature>
<dbReference type="Proteomes" id="UP000054549">
    <property type="component" value="Unassembled WGS sequence"/>
</dbReference>
<reference evidence="2 3" key="1">
    <citation type="submission" date="2014-04" db="EMBL/GenBank/DDBJ databases">
        <title>Evolutionary Origins and Diversification of the Mycorrhizal Mutualists.</title>
        <authorList>
            <consortium name="DOE Joint Genome Institute"/>
            <consortium name="Mycorrhizal Genomics Consortium"/>
            <person name="Kohler A."/>
            <person name="Kuo A."/>
            <person name="Nagy L.G."/>
            <person name="Floudas D."/>
            <person name="Copeland A."/>
            <person name="Barry K.W."/>
            <person name="Cichocki N."/>
            <person name="Veneault-Fourrey C."/>
            <person name="LaButti K."/>
            <person name="Lindquist E.A."/>
            <person name="Lipzen A."/>
            <person name="Lundell T."/>
            <person name="Morin E."/>
            <person name="Murat C."/>
            <person name="Riley R."/>
            <person name="Ohm R."/>
            <person name="Sun H."/>
            <person name="Tunlid A."/>
            <person name="Henrissat B."/>
            <person name="Grigoriev I.V."/>
            <person name="Hibbett D.S."/>
            <person name="Martin F."/>
        </authorList>
    </citation>
    <scope>NUCLEOTIDE SEQUENCE [LARGE SCALE GENOMIC DNA]</scope>
    <source>
        <strain evidence="2 3">Koide BX008</strain>
    </source>
</reference>
<keyword evidence="1" id="KW-0472">Membrane</keyword>
<sequence length="86" mass="9932">MPRTSLRRSSVGFGSLRKDTFLTSTSFRIQLGLPCMMLLVTFIMVGIKESIFAMTCRVIVWVQRTSMHPHLHLSYDYSPDLSIQHR</sequence>
<evidence type="ECO:0000256" key="1">
    <source>
        <dbReference type="SAM" id="Phobius"/>
    </source>
</evidence>
<dbReference type="InParanoid" id="A0A0C2S8T7"/>
<gene>
    <name evidence="2" type="ORF">M378DRAFT_169622</name>
</gene>